<protein>
    <submittedName>
        <fullName evidence="1">Uncharacterized protein</fullName>
    </submittedName>
</protein>
<dbReference type="RefSeq" id="WP_092074793.1">
    <property type="nucleotide sequence ID" value="NZ_FNHB01000012.1"/>
</dbReference>
<evidence type="ECO:0000313" key="1">
    <source>
        <dbReference type="EMBL" id="SDN13753.1"/>
    </source>
</evidence>
<dbReference type="EMBL" id="FNHB01000012">
    <property type="protein sequence ID" value="SDN13753.1"/>
    <property type="molecule type" value="Genomic_DNA"/>
</dbReference>
<evidence type="ECO:0000313" key="2">
    <source>
        <dbReference type="Proteomes" id="UP000214880"/>
    </source>
</evidence>
<dbReference type="AlphaFoldDB" id="A0A1G9YZ56"/>
<dbReference type="STRING" id="146817.SAMN04488502_112104"/>
<name>A0A1G9YZ56_9FIRM</name>
<accession>A0A1G9YZ56</accession>
<reference evidence="1 2" key="1">
    <citation type="submission" date="2016-10" db="EMBL/GenBank/DDBJ databases">
        <authorList>
            <person name="de Groot N.N."/>
        </authorList>
    </citation>
    <scope>NUCLEOTIDE SEQUENCE [LARGE SCALE GENOMIC DNA]</scope>
    <source>
        <strain evidence="1 2">DSM 1736</strain>
    </source>
</reference>
<organism evidence="1 2">
    <name type="scientific">Dendrosporobacter quercicolus</name>
    <dbReference type="NCBI Taxonomy" id="146817"/>
    <lineage>
        <taxon>Bacteria</taxon>
        <taxon>Bacillati</taxon>
        <taxon>Bacillota</taxon>
        <taxon>Negativicutes</taxon>
        <taxon>Selenomonadales</taxon>
        <taxon>Sporomusaceae</taxon>
        <taxon>Dendrosporobacter</taxon>
    </lineage>
</organism>
<dbReference type="Proteomes" id="UP000214880">
    <property type="component" value="Unassembled WGS sequence"/>
</dbReference>
<keyword evidence="2" id="KW-1185">Reference proteome</keyword>
<gene>
    <name evidence="1" type="ORF">SAMN04488502_112104</name>
</gene>
<sequence>MFREDGSSIMLNEINQDFVPELFIQYLNCSGRVTFRHTETEERLEIDLATVDAVQMIAKRFGIRPVHQY</sequence>
<proteinExistence type="predicted"/>